<evidence type="ECO:0000313" key="3">
    <source>
        <dbReference type="Proteomes" id="UP000479639"/>
    </source>
</evidence>
<dbReference type="Pfam" id="PF00535">
    <property type="entry name" value="Glycos_transf_2"/>
    <property type="match status" value="1"/>
</dbReference>
<sequence>MKLSIIMPCFNVADTLERALESILMQEVSADYEIIIVDDASSDETGSIARSYAEKYPFVRYLSNEVNQGNAHSFYRGLVESRGDYFCVLDGDDYYSVKDKLEKQITFLDQDCRQEYVAVASHFVIDFGDGNVHVPNRGAITEFTYVDLLTSRHGYFHTATYMYRNIFRGNVPEYFDMKIYRGDTPRTLFHLMYSGKKVKVLDFVGSVYSYTFKGIWSAKTEREHFQYQVDFYTAHRQFVRTRFERQFADRLKDLNIHKLKNTGPEELHHYPMISIERCLTEIRQIAATFAFKEMEFVLREIYSSQYLDTLAATLGFIARTNAPELVQTKANDNVVCIFVSHLNPRGGGDFCRGERAGGYVQ</sequence>
<comment type="caution">
    <text evidence="2">The sequence shown here is derived from an EMBL/GenBank/DDBJ whole genome shotgun (WGS) entry which is preliminary data.</text>
</comment>
<gene>
    <name evidence="2" type="ORF">F8D48_09540</name>
</gene>
<organism evidence="2 3">
    <name type="scientific">Adlercreutzia muris</name>
    <dbReference type="NCBI Taxonomy" id="1796610"/>
    <lineage>
        <taxon>Bacteria</taxon>
        <taxon>Bacillati</taxon>
        <taxon>Actinomycetota</taxon>
        <taxon>Coriobacteriia</taxon>
        <taxon>Eggerthellales</taxon>
        <taxon>Eggerthellaceae</taxon>
        <taxon>Adlercreutzia</taxon>
    </lineage>
</organism>
<dbReference type="RefSeq" id="WP_151431581.1">
    <property type="nucleotide sequence ID" value="NZ_JANJZI010000019.1"/>
</dbReference>
<dbReference type="InterPro" id="IPR001173">
    <property type="entry name" value="Glyco_trans_2-like"/>
</dbReference>
<dbReference type="GO" id="GO:0016758">
    <property type="term" value="F:hexosyltransferase activity"/>
    <property type="evidence" value="ECO:0007669"/>
    <property type="project" value="UniProtKB-ARBA"/>
</dbReference>
<dbReference type="PANTHER" id="PTHR22916:SF3">
    <property type="entry name" value="UDP-GLCNAC:BETAGAL BETA-1,3-N-ACETYLGLUCOSAMINYLTRANSFERASE-LIKE PROTEIN 1"/>
    <property type="match status" value="1"/>
</dbReference>
<proteinExistence type="predicted"/>
<dbReference type="InterPro" id="IPR029044">
    <property type="entry name" value="Nucleotide-diphossugar_trans"/>
</dbReference>
<evidence type="ECO:0000313" key="2">
    <source>
        <dbReference type="EMBL" id="KAB1642126.1"/>
    </source>
</evidence>
<keyword evidence="3" id="KW-1185">Reference proteome</keyword>
<keyword evidence="2" id="KW-0808">Transferase</keyword>
<evidence type="ECO:0000259" key="1">
    <source>
        <dbReference type="Pfam" id="PF00535"/>
    </source>
</evidence>
<dbReference type="SUPFAM" id="SSF53448">
    <property type="entry name" value="Nucleotide-diphospho-sugar transferases"/>
    <property type="match status" value="1"/>
</dbReference>
<accession>A0A7C8BQ39</accession>
<dbReference type="CDD" id="cd00761">
    <property type="entry name" value="Glyco_tranf_GTA_type"/>
    <property type="match status" value="1"/>
</dbReference>
<dbReference type="EMBL" id="WAJS01000032">
    <property type="protein sequence ID" value="KAB1642126.1"/>
    <property type="molecule type" value="Genomic_DNA"/>
</dbReference>
<dbReference type="AlphaFoldDB" id="A0A7C8BQ39"/>
<feature type="domain" description="Glycosyltransferase 2-like" evidence="1">
    <location>
        <begin position="4"/>
        <end position="132"/>
    </location>
</feature>
<dbReference type="Gene3D" id="3.90.550.10">
    <property type="entry name" value="Spore Coat Polysaccharide Biosynthesis Protein SpsA, Chain A"/>
    <property type="match status" value="1"/>
</dbReference>
<reference evidence="2 3" key="1">
    <citation type="submission" date="2019-09" db="EMBL/GenBank/DDBJ databases">
        <title>Whole genome shotgun sequencing (WGS) of Ellagibacter isourolithinifaciens DSM 104140(T) and Adlercreutzia muris DSM 29508(T).</title>
        <authorList>
            <person name="Stoll D.A."/>
            <person name="Danylec N."/>
            <person name="Huch M."/>
        </authorList>
    </citation>
    <scope>NUCLEOTIDE SEQUENCE [LARGE SCALE GENOMIC DNA]</scope>
    <source>
        <strain evidence="2 3">DSM 29508</strain>
    </source>
</reference>
<name>A0A7C8BQ39_9ACTN</name>
<protein>
    <submittedName>
        <fullName evidence="2">Glycosyltransferase family 2 protein</fullName>
    </submittedName>
</protein>
<dbReference type="Proteomes" id="UP000479639">
    <property type="component" value="Unassembled WGS sequence"/>
</dbReference>
<dbReference type="PANTHER" id="PTHR22916">
    <property type="entry name" value="GLYCOSYLTRANSFERASE"/>
    <property type="match status" value="1"/>
</dbReference>